<dbReference type="EMBL" id="CABWMV010000024">
    <property type="protein sequence ID" value="VXC99582.1"/>
    <property type="molecule type" value="Genomic_DNA"/>
</dbReference>
<evidence type="ECO:0000313" key="1">
    <source>
        <dbReference type="EMBL" id="VXC99582.1"/>
    </source>
</evidence>
<reference evidence="1 2" key="1">
    <citation type="submission" date="2019-10" db="EMBL/GenBank/DDBJ databases">
        <authorList>
            <person name="Karimi E."/>
        </authorList>
    </citation>
    <scope>NUCLEOTIDE SEQUENCE [LARGE SCALE GENOMIC DNA]</scope>
    <source>
        <strain evidence="1">Sphingobacterium sp. 8BC</strain>
    </source>
</reference>
<evidence type="ECO:0000313" key="2">
    <source>
        <dbReference type="Proteomes" id="UP000432350"/>
    </source>
</evidence>
<accession>A0A654D9T3</accession>
<dbReference type="AlphaFoldDB" id="A0A654D9T3"/>
<sequence length="117" mass="13739">MCTIVPIVRQCLIDTGVPQSEVSPKEVVHMYIRERFCPPIEIWDDKKLSYKVEPKSVESLDNTQFFLFKEDVQRWAAEFLGAYIPDPNEQVKSWVIFPELNENKENENQSRYRTGQG</sequence>
<dbReference type="RefSeq" id="WP_159332870.1">
    <property type="nucleotide sequence ID" value="NZ_LR733857.1"/>
</dbReference>
<gene>
    <name evidence="1" type="ORF">SPHINGO8BC_51477</name>
</gene>
<protein>
    <submittedName>
        <fullName evidence="1">Uncharacterized protein</fullName>
    </submittedName>
</protein>
<dbReference type="Proteomes" id="UP000432350">
    <property type="component" value="Unassembled WGS sequence"/>
</dbReference>
<proteinExistence type="predicted"/>
<organism evidence="1 2">
    <name type="scientific">Sphingobacterium multivorum</name>
    <dbReference type="NCBI Taxonomy" id="28454"/>
    <lineage>
        <taxon>Bacteria</taxon>
        <taxon>Pseudomonadati</taxon>
        <taxon>Bacteroidota</taxon>
        <taxon>Sphingobacteriia</taxon>
        <taxon>Sphingobacteriales</taxon>
        <taxon>Sphingobacteriaceae</taxon>
        <taxon>Sphingobacterium</taxon>
    </lineage>
</organism>
<name>A0A654D9T3_SPHMU</name>